<feature type="region of interest" description="Disordered" evidence="1">
    <location>
        <begin position="68"/>
        <end position="92"/>
    </location>
</feature>
<keyword evidence="3" id="KW-1185">Reference proteome</keyword>
<gene>
    <name evidence="2" type="ORF">EKN56_13640</name>
</gene>
<proteinExistence type="predicted"/>
<feature type="compositionally biased region" description="Basic and acidic residues" evidence="1">
    <location>
        <begin position="68"/>
        <end position="84"/>
    </location>
</feature>
<accession>A0A411WM77</accession>
<evidence type="ECO:0000256" key="1">
    <source>
        <dbReference type="SAM" id="MobiDB-lite"/>
    </source>
</evidence>
<sequence length="136" mass="15418">MMRLTAVLSFITMLAIASAFWLWHGKTEAQAAEQKAIQDLNISASTMSNALRLTTVFSVISEGRAHEKLREQHEGEQRRKDNQQDLRTVPCASEYLPESVERRLFDNASRLRASYLSEDTGRTIKPDTNPLPANDR</sequence>
<name>A0A411WM77_9GAMM</name>
<dbReference type="AlphaFoldDB" id="A0A411WM77"/>
<dbReference type="EMBL" id="CP034752">
    <property type="protein sequence ID" value="QBH97349.1"/>
    <property type="molecule type" value="Genomic_DNA"/>
</dbReference>
<evidence type="ECO:0000313" key="2">
    <source>
        <dbReference type="EMBL" id="QBH97349.1"/>
    </source>
</evidence>
<evidence type="ECO:0000313" key="3">
    <source>
        <dbReference type="Proteomes" id="UP000293154"/>
    </source>
</evidence>
<organism evidence="2 3">
    <name type="scientific">Limnobaculum zhutongyuii</name>
    <dbReference type="NCBI Taxonomy" id="2498113"/>
    <lineage>
        <taxon>Bacteria</taxon>
        <taxon>Pseudomonadati</taxon>
        <taxon>Pseudomonadota</taxon>
        <taxon>Gammaproteobacteria</taxon>
        <taxon>Enterobacterales</taxon>
        <taxon>Budviciaceae</taxon>
        <taxon>Limnobaculum</taxon>
    </lineage>
</organism>
<dbReference type="Proteomes" id="UP000293154">
    <property type="component" value="Chromosome"/>
</dbReference>
<dbReference type="RefSeq" id="WP_130592282.1">
    <property type="nucleotide sequence ID" value="NZ_CP034752.1"/>
</dbReference>
<reference evidence="2 3" key="1">
    <citation type="submission" date="2019-03" db="EMBL/GenBank/DDBJ databases">
        <title>Pragia sp. nov. isolated from the gut tract of Carduelis flavirostris.</title>
        <authorList>
            <person name="Ge Y."/>
        </authorList>
    </citation>
    <scope>NUCLEOTIDE SEQUENCE [LARGE SCALE GENOMIC DNA]</scope>
    <source>
        <strain evidence="2 3">CF-458</strain>
    </source>
</reference>
<evidence type="ECO:0008006" key="4">
    <source>
        <dbReference type="Google" id="ProtNLM"/>
    </source>
</evidence>
<protein>
    <recommendedName>
        <fullName evidence="4">DUF2570 domain-containing protein</fullName>
    </recommendedName>
</protein>
<dbReference type="KEGG" id="prag:EKN56_13640"/>